<protein>
    <recommendedName>
        <fullName evidence="3">3,4-dihydroxy-2-butanone-4-phosphate synthase</fullName>
        <ecNumber evidence="3">4.1.99.12</ecNumber>
    </recommendedName>
</protein>
<dbReference type="InterPro" id="IPR017945">
    <property type="entry name" value="DHBP_synth_RibB-like_a/b_dom"/>
</dbReference>
<dbReference type="InterPro" id="IPR000422">
    <property type="entry name" value="DHBP_synthase_RibB"/>
</dbReference>
<dbReference type="Pfam" id="PF00926">
    <property type="entry name" value="DHBP_synthase"/>
    <property type="match status" value="1"/>
</dbReference>
<dbReference type="SUPFAM" id="SSF55821">
    <property type="entry name" value="YrdC/RibB"/>
    <property type="match status" value="1"/>
</dbReference>
<evidence type="ECO:0000313" key="7">
    <source>
        <dbReference type="Proteomes" id="UP001428817"/>
    </source>
</evidence>
<gene>
    <name evidence="6" type="ORF">GCM10023321_46380</name>
</gene>
<accession>A0ABP9QGT8</accession>
<evidence type="ECO:0000256" key="4">
    <source>
        <dbReference type="ARBA" id="ARBA00022619"/>
    </source>
</evidence>
<dbReference type="EMBL" id="BAABJP010000024">
    <property type="protein sequence ID" value="GAA5161713.1"/>
    <property type="molecule type" value="Genomic_DNA"/>
</dbReference>
<reference evidence="7" key="1">
    <citation type="journal article" date="2019" name="Int. J. Syst. Evol. Microbiol.">
        <title>The Global Catalogue of Microorganisms (GCM) 10K type strain sequencing project: providing services to taxonomists for standard genome sequencing and annotation.</title>
        <authorList>
            <consortium name="The Broad Institute Genomics Platform"/>
            <consortium name="The Broad Institute Genome Sequencing Center for Infectious Disease"/>
            <person name="Wu L."/>
            <person name="Ma J."/>
        </authorList>
    </citation>
    <scope>NUCLEOTIDE SEQUENCE [LARGE SCALE GENOMIC DNA]</scope>
    <source>
        <strain evidence="7">JCM 18303</strain>
    </source>
</reference>
<dbReference type="Gene3D" id="3.90.870.10">
    <property type="entry name" value="DHBP synthase"/>
    <property type="match status" value="1"/>
</dbReference>
<sequence>MFRELRAGRPVVVAGPLGQPGDLVVAAESVTTESVAFLVRHTSGFVCVALPGADCDRLRLPPMYPFSDDPARGRFTVTVDAAAGVSTGISAGDRALTIRLLGGAATTAADLVRPGHVVPCRVAEGGVLARPGAAEAASDLAAAAGLRPSAAYSAVVSTRYPGELARGAELAHFAARHGLAATSVDDLTAHLRGVAAA</sequence>
<evidence type="ECO:0000313" key="6">
    <source>
        <dbReference type="EMBL" id="GAA5161713.1"/>
    </source>
</evidence>
<comment type="caution">
    <text evidence="6">The sequence shown here is derived from an EMBL/GenBank/DDBJ whole genome shotgun (WGS) entry which is preliminary data.</text>
</comment>
<proteinExistence type="predicted"/>
<dbReference type="PANTHER" id="PTHR21327">
    <property type="entry name" value="GTP CYCLOHYDROLASE II-RELATED"/>
    <property type="match status" value="1"/>
</dbReference>
<evidence type="ECO:0000256" key="5">
    <source>
        <dbReference type="ARBA" id="ARBA00022723"/>
    </source>
</evidence>
<dbReference type="PANTHER" id="PTHR21327:SF18">
    <property type="entry name" value="3,4-DIHYDROXY-2-BUTANONE 4-PHOSPHATE SYNTHASE"/>
    <property type="match status" value="1"/>
</dbReference>
<name>A0ABP9QGT8_9PSEU</name>
<comment type="pathway">
    <text evidence="2">Cofactor biosynthesis; riboflavin biosynthesis; 2-hydroxy-3-oxobutyl phosphate from D-ribulose 5-phosphate: step 1/1.</text>
</comment>
<dbReference type="EC" id="4.1.99.12" evidence="3"/>
<evidence type="ECO:0000256" key="1">
    <source>
        <dbReference type="ARBA" id="ARBA00002284"/>
    </source>
</evidence>
<organism evidence="6 7">
    <name type="scientific">Pseudonocardia eucalypti</name>
    <dbReference type="NCBI Taxonomy" id="648755"/>
    <lineage>
        <taxon>Bacteria</taxon>
        <taxon>Bacillati</taxon>
        <taxon>Actinomycetota</taxon>
        <taxon>Actinomycetes</taxon>
        <taxon>Pseudonocardiales</taxon>
        <taxon>Pseudonocardiaceae</taxon>
        <taxon>Pseudonocardia</taxon>
    </lineage>
</organism>
<keyword evidence="5" id="KW-0479">Metal-binding</keyword>
<evidence type="ECO:0000256" key="2">
    <source>
        <dbReference type="ARBA" id="ARBA00004904"/>
    </source>
</evidence>
<comment type="function">
    <text evidence="1">Catalyzes the conversion of D-ribulose 5-phosphate to formate and 3,4-dihydroxy-2-butanone 4-phosphate.</text>
</comment>
<keyword evidence="7" id="KW-1185">Reference proteome</keyword>
<keyword evidence="4" id="KW-0686">Riboflavin biosynthesis</keyword>
<evidence type="ECO:0000256" key="3">
    <source>
        <dbReference type="ARBA" id="ARBA00012153"/>
    </source>
</evidence>
<dbReference type="Proteomes" id="UP001428817">
    <property type="component" value="Unassembled WGS sequence"/>
</dbReference>